<gene>
    <name evidence="4" type="ORF">Vafri_9855</name>
</gene>
<dbReference type="PANTHER" id="PTHR22990">
    <property type="entry name" value="F-BOX ONLY PROTEIN"/>
    <property type="match status" value="1"/>
</dbReference>
<feature type="domain" description="Right handed beta helix" evidence="3">
    <location>
        <begin position="750"/>
        <end position="897"/>
    </location>
</feature>
<accession>A0A8J4B561</accession>
<keyword evidence="1" id="KW-0677">Repeat</keyword>
<feature type="region of interest" description="Disordered" evidence="2">
    <location>
        <begin position="252"/>
        <end position="280"/>
    </location>
</feature>
<sequence length="1166" mass="114825">MACSSLDVLSPHQECGEDTAMLPVGVQAADASSNGVGSGRPAFPPPAPNPRSQPSRSSSTGHQLPSWINAWAKPKISSSQLTDGVHLREFKARPLPSSCARRRTGLSSSASGDAATAAAAGAMRAATGPRATSTGRVASLPSDGSDIVASTAAGVSSVLMHFIRASSGPCGVMAGPPASTAQPRPFRTLRTSYTGSSGGGGAAGGSAGAAALAGSCAGARAGNGTGRCLGAASFNKNSGCGNVVSSGVPRWRPMSAGPRQQPVSGTEGPVGPTSLDAESASPLNEAPLAASYNGLGMKQGDLSKRPASASASRGCCISGQSGSLAAAGSLRNRPASANGVGGARTASTGSAAAAAVAVFAQCGGGRDVSAPRHRGPAAAVERMGLGPLEEDVGYEVAASDMLLAAGGDGSGARGRGPCEGGGGAAPMPLQHIPPTQHMLLSGSLQDLCERLARPGDRHLHLSLGSVSFSGDLDPSTGNMIQIQNRTVILHNCTLAFKPGQKLYVGPGGHVILADIIVLGLAGAAAAAEGNGNGGGGGKAAPTPNGAGRPPPPPHHHGNGTYTPRSRGSGGRRGAGNTGLPLLHATDGGRLLLRGCCVKTVSAAAVGSGGNSSGDGSAVPVSPTDLLTPIRQRQASTSAAVAATVFTGGGSSGSSCGSATPQIQHLSILADGGAAVEAIGCRLGSCAAVGGGTWLALRRCRVKPSSADLAVAAAAAAAAAPLTPPPLLRAVDGCAVEVSHSELCDGPMQGIDAAGATTRVTLSRSAVSGCRSHGARVCHAAALMAAACRLSGNGATGLTVRGRGTLAELRDCELSGNAASNIWIGGGSAMNLVSCAALGSRDGCGVALEGAGARLLAAACAFDGNTSCGVRVRQDAVVELRDCSSSGNSGSGLEVEGTVDSEDNAELLAEATLACTAPPPPPLPEVFCLVSGGQLAKNGAHGCVVRRGGGLRVTAGCELSQNGADGACADGVGCELLLDGCAVLGNGESGFFVCSGAAVWADSCRLGGNMHGDVAVGGRGSRGRLVACAFDFNPMTALRVHLGAKVALRRCTMEPRPSAAPPTSRASHRLRQLRSASSQRQGGGGGGGSGCGGSGSGGNAAARAWTVDLVRSQSVQLRGRGSVLSVDGRAFFPLGEVEEEVEEEVHAAVATEAERAVPQTGRDLIGW</sequence>
<feature type="compositionally biased region" description="Pro residues" evidence="2">
    <location>
        <begin position="42"/>
        <end position="51"/>
    </location>
</feature>
<feature type="region of interest" description="Disordered" evidence="2">
    <location>
        <begin position="26"/>
        <end position="63"/>
    </location>
</feature>
<evidence type="ECO:0000313" key="5">
    <source>
        <dbReference type="Proteomes" id="UP000747399"/>
    </source>
</evidence>
<proteinExistence type="predicted"/>
<feature type="compositionally biased region" description="Gly residues" evidence="2">
    <location>
        <begin position="567"/>
        <end position="576"/>
    </location>
</feature>
<dbReference type="InterPro" id="IPR011050">
    <property type="entry name" value="Pectin_lyase_fold/virulence"/>
</dbReference>
<dbReference type="Gene3D" id="2.160.20.10">
    <property type="entry name" value="Single-stranded right-handed beta-helix, Pectin lyase-like"/>
    <property type="match status" value="1"/>
</dbReference>
<dbReference type="InterPro" id="IPR012334">
    <property type="entry name" value="Pectin_lyas_fold"/>
</dbReference>
<feature type="region of interest" description="Disordered" evidence="2">
    <location>
        <begin position="530"/>
        <end position="580"/>
    </location>
</feature>
<feature type="non-terminal residue" evidence="4">
    <location>
        <position position="1166"/>
    </location>
</feature>
<feature type="region of interest" description="Disordered" evidence="2">
    <location>
        <begin position="1053"/>
        <end position="1096"/>
    </location>
</feature>
<dbReference type="EMBL" id="BNCO01000017">
    <property type="protein sequence ID" value="GIL54290.1"/>
    <property type="molecule type" value="Genomic_DNA"/>
</dbReference>
<feature type="region of interest" description="Disordered" evidence="2">
    <location>
        <begin position="125"/>
        <end position="144"/>
    </location>
</feature>
<dbReference type="AlphaFoldDB" id="A0A8J4B561"/>
<feature type="compositionally biased region" description="Gly residues" evidence="2">
    <location>
        <begin position="1080"/>
        <end position="1096"/>
    </location>
</feature>
<dbReference type="Pfam" id="PF13229">
    <property type="entry name" value="Beta_helix"/>
    <property type="match status" value="1"/>
</dbReference>
<dbReference type="InterPro" id="IPR039448">
    <property type="entry name" value="Beta_helix"/>
</dbReference>
<protein>
    <recommendedName>
        <fullName evidence="3">Right handed beta helix domain-containing protein</fullName>
    </recommendedName>
</protein>
<evidence type="ECO:0000259" key="3">
    <source>
        <dbReference type="Pfam" id="PF13229"/>
    </source>
</evidence>
<name>A0A8J4B561_9CHLO</name>
<evidence type="ECO:0000256" key="2">
    <source>
        <dbReference type="SAM" id="MobiDB-lite"/>
    </source>
</evidence>
<reference evidence="4" key="1">
    <citation type="journal article" date="2021" name="Proc. Natl. Acad. Sci. U.S.A.">
        <title>Three genomes in the algal genus Volvox reveal the fate of a haploid sex-determining region after a transition to homothallism.</title>
        <authorList>
            <person name="Yamamoto K."/>
            <person name="Hamaji T."/>
            <person name="Kawai-Toyooka H."/>
            <person name="Matsuzaki R."/>
            <person name="Takahashi F."/>
            <person name="Nishimura Y."/>
            <person name="Kawachi M."/>
            <person name="Noguchi H."/>
            <person name="Minakuchi Y."/>
            <person name="Umen J.G."/>
            <person name="Toyoda A."/>
            <person name="Nozaki H."/>
        </authorList>
    </citation>
    <scope>NUCLEOTIDE SEQUENCE</scope>
    <source>
        <strain evidence="4">NIES-3780</strain>
    </source>
</reference>
<dbReference type="Proteomes" id="UP000747399">
    <property type="component" value="Unassembled WGS sequence"/>
</dbReference>
<dbReference type="PANTHER" id="PTHR22990:SF15">
    <property type="entry name" value="F-BOX ONLY PROTEIN 10"/>
    <property type="match status" value="1"/>
</dbReference>
<evidence type="ECO:0000256" key="1">
    <source>
        <dbReference type="ARBA" id="ARBA00022737"/>
    </source>
</evidence>
<keyword evidence="5" id="KW-1185">Reference proteome</keyword>
<dbReference type="SUPFAM" id="SSF51126">
    <property type="entry name" value="Pectin lyase-like"/>
    <property type="match status" value="1"/>
</dbReference>
<comment type="caution">
    <text evidence="4">The sequence shown here is derived from an EMBL/GenBank/DDBJ whole genome shotgun (WGS) entry which is preliminary data.</text>
</comment>
<feature type="compositionally biased region" description="Low complexity" evidence="2">
    <location>
        <begin position="1054"/>
        <end position="1064"/>
    </location>
</feature>
<organism evidence="4 5">
    <name type="scientific">Volvox africanus</name>
    <dbReference type="NCBI Taxonomy" id="51714"/>
    <lineage>
        <taxon>Eukaryota</taxon>
        <taxon>Viridiplantae</taxon>
        <taxon>Chlorophyta</taxon>
        <taxon>core chlorophytes</taxon>
        <taxon>Chlorophyceae</taxon>
        <taxon>CS clade</taxon>
        <taxon>Chlamydomonadales</taxon>
        <taxon>Volvocaceae</taxon>
        <taxon>Volvox</taxon>
    </lineage>
</organism>
<evidence type="ECO:0000313" key="4">
    <source>
        <dbReference type="EMBL" id="GIL54290.1"/>
    </source>
</evidence>
<dbReference type="InterPro" id="IPR051550">
    <property type="entry name" value="SCF-Subunits/Alg-Epimerases"/>
</dbReference>
<dbReference type="GO" id="GO:0006511">
    <property type="term" value="P:ubiquitin-dependent protein catabolic process"/>
    <property type="evidence" value="ECO:0007669"/>
    <property type="project" value="TreeGrafter"/>
</dbReference>